<feature type="domain" description="Gamma-glutamylcyclotransferase AIG2-like" evidence="1">
    <location>
        <begin position="3"/>
        <end position="109"/>
    </location>
</feature>
<keyword evidence="3" id="KW-1185">Reference proteome</keyword>
<dbReference type="InterPro" id="IPR013024">
    <property type="entry name" value="GGCT-like"/>
</dbReference>
<dbReference type="Proteomes" id="UP000241771">
    <property type="component" value="Unassembled WGS sequence"/>
</dbReference>
<dbReference type="SUPFAM" id="SSF110857">
    <property type="entry name" value="Gamma-glutamyl cyclotransferase-like"/>
    <property type="match status" value="1"/>
</dbReference>
<dbReference type="Pfam" id="PF06094">
    <property type="entry name" value="GGACT"/>
    <property type="match status" value="1"/>
</dbReference>
<dbReference type="GO" id="GO:0016740">
    <property type="term" value="F:transferase activity"/>
    <property type="evidence" value="ECO:0007669"/>
    <property type="project" value="UniProtKB-KW"/>
</dbReference>
<proteinExistence type="predicted"/>
<keyword evidence="2" id="KW-0808">Transferase</keyword>
<comment type="caution">
    <text evidence="2">The sequence shown here is derived from an EMBL/GenBank/DDBJ whole genome shotgun (WGS) entry which is preliminary data.</text>
</comment>
<reference evidence="2 3" key="1">
    <citation type="submission" date="2018-01" db="EMBL/GenBank/DDBJ databases">
        <title>Whole genome sequencing of Histamine producing bacteria.</title>
        <authorList>
            <person name="Butler K."/>
        </authorList>
    </citation>
    <scope>NUCLEOTIDE SEQUENCE [LARGE SCALE GENOMIC DNA]</scope>
    <source>
        <strain evidence="2 3">DSM 100436</strain>
    </source>
</reference>
<dbReference type="Gene3D" id="3.10.490.10">
    <property type="entry name" value="Gamma-glutamyl cyclotransferase-like"/>
    <property type="match status" value="1"/>
</dbReference>
<dbReference type="OrthoDB" id="5567366at2"/>
<gene>
    <name evidence="2" type="ORF">C9I98_19025</name>
</gene>
<protein>
    <submittedName>
        <fullName evidence="2">Gamma-glutamylcyclotransferase</fullName>
    </submittedName>
</protein>
<dbReference type="RefSeq" id="WP_036826340.1">
    <property type="nucleotide sequence ID" value="NZ_JGVO01000740.1"/>
</dbReference>
<dbReference type="CDD" id="cd06661">
    <property type="entry name" value="GGCT_like"/>
    <property type="match status" value="1"/>
</dbReference>
<dbReference type="InterPro" id="IPR036568">
    <property type="entry name" value="GGCT-like_sf"/>
</dbReference>
<sequence length="185" mass="21386">MYIFGYGSLINHHSRTRTGQTSEALPVTVEGIERHWGKIDSRYTISPLVARMGEGECNGVLMRVCDVALKQFDQREMGYQRIELAPEQIVTNHDFDKRQPIWVYVRSEHEPPCEVQPIMQTYVDTVLAGCLSISESFAEKFVQTTKGWHHPLENDRHQPKYGNHAGVEESHLDHIDRLLMRVRQT</sequence>
<accession>A0A2T3NNP8</accession>
<dbReference type="AlphaFoldDB" id="A0A2T3NNP8"/>
<dbReference type="InterPro" id="IPR009288">
    <property type="entry name" value="AIG2-like_dom"/>
</dbReference>
<organism evidence="2 3">
    <name type="scientific">Photobacterium sanctipauli</name>
    <dbReference type="NCBI Taxonomy" id="1342794"/>
    <lineage>
        <taxon>Bacteria</taxon>
        <taxon>Pseudomonadati</taxon>
        <taxon>Pseudomonadota</taxon>
        <taxon>Gammaproteobacteria</taxon>
        <taxon>Vibrionales</taxon>
        <taxon>Vibrionaceae</taxon>
        <taxon>Photobacterium</taxon>
    </lineage>
</organism>
<evidence type="ECO:0000313" key="2">
    <source>
        <dbReference type="EMBL" id="PSW17614.1"/>
    </source>
</evidence>
<evidence type="ECO:0000313" key="3">
    <source>
        <dbReference type="Proteomes" id="UP000241771"/>
    </source>
</evidence>
<dbReference type="EMBL" id="PYMA01000014">
    <property type="protein sequence ID" value="PSW17614.1"/>
    <property type="molecule type" value="Genomic_DNA"/>
</dbReference>
<name>A0A2T3NNP8_9GAMM</name>
<evidence type="ECO:0000259" key="1">
    <source>
        <dbReference type="Pfam" id="PF06094"/>
    </source>
</evidence>